<dbReference type="SMART" id="SM00184">
    <property type="entry name" value="RING"/>
    <property type="match status" value="1"/>
</dbReference>
<feature type="domain" description="RING-type" evidence="18">
    <location>
        <begin position="137"/>
        <end position="179"/>
    </location>
</feature>
<dbReference type="EC" id="2.3.2.27" evidence="4"/>
<evidence type="ECO:0000256" key="9">
    <source>
        <dbReference type="ARBA" id="ARBA00022786"/>
    </source>
</evidence>
<evidence type="ECO:0000256" key="15">
    <source>
        <dbReference type="SAM" id="MobiDB-lite"/>
    </source>
</evidence>
<keyword evidence="7" id="KW-0479">Metal-binding</keyword>
<name>A0AAP0B009_9ASPA</name>
<dbReference type="FunFam" id="3.30.40.10:FF:000187">
    <property type="entry name" value="E3 ubiquitin-protein ligase ATL6"/>
    <property type="match status" value="1"/>
</dbReference>
<evidence type="ECO:0000256" key="14">
    <source>
        <dbReference type="PROSITE-ProRule" id="PRU00175"/>
    </source>
</evidence>
<comment type="similarity">
    <text evidence="13">Belongs to the RING-type zinc finger family. ATL subfamily.</text>
</comment>
<feature type="region of interest" description="Disordered" evidence="15">
    <location>
        <begin position="198"/>
        <end position="221"/>
    </location>
</feature>
<dbReference type="InterPro" id="IPR001841">
    <property type="entry name" value="Znf_RING"/>
</dbReference>
<evidence type="ECO:0000256" key="10">
    <source>
        <dbReference type="ARBA" id="ARBA00022833"/>
    </source>
</evidence>
<gene>
    <name evidence="19" type="primary">ATL6</name>
    <name evidence="19" type="ORF">KSP39_PZI020366</name>
</gene>
<keyword evidence="9" id="KW-0833">Ubl conjugation pathway</keyword>
<evidence type="ECO:0000256" key="11">
    <source>
        <dbReference type="ARBA" id="ARBA00022989"/>
    </source>
</evidence>
<proteinExistence type="inferred from homology"/>
<keyword evidence="8 14" id="KW-0863">Zinc-finger</keyword>
<accession>A0AAP0B009</accession>
<evidence type="ECO:0000256" key="12">
    <source>
        <dbReference type="ARBA" id="ARBA00023136"/>
    </source>
</evidence>
<comment type="subcellular location">
    <subcellularLocation>
        <location evidence="2">Membrane</location>
        <topology evidence="2">Single-pass membrane protein</topology>
    </subcellularLocation>
</comment>
<keyword evidence="12 16" id="KW-0472">Membrane</keyword>
<dbReference type="AlphaFoldDB" id="A0AAP0B009"/>
<dbReference type="CDD" id="cd16461">
    <property type="entry name" value="RING-H2_EL5-like"/>
    <property type="match status" value="1"/>
</dbReference>
<evidence type="ECO:0000256" key="13">
    <source>
        <dbReference type="ARBA" id="ARBA00024209"/>
    </source>
</evidence>
<comment type="pathway">
    <text evidence="3">Protein modification; protein ubiquitination.</text>
</comment>
<evidence type="ECO:0000256" key="4">
    <source>
        <dbReference type="ARBA" id="ARBA00012483"/>
    </source>
</evidence>
<dbReference type="EMBL" id="JBBWWQ010000018">
    <property type="protein sequence ID" value="KAK8921583.1"/>
    <property type="molecule type" value="Genomic_DNA"/>
</dbReference>
<evidence type="ECO:0000256" key="16">
    <source>
        <dbReference type="SAM" id="Phobius"/>
    </source>
</evidence>
<keyword evidence="10" id="KW-0862">Zinc</keyword>
<evidence type="ECO:0000313" key="20">
    <source>
        <dbReference type="Proteomes" id="UP001418222"/>
    </source>
</evidence>
<evidence type="ECO:0000256" key="8">
    <source>
        <dbReference type="ARBA" id="ARBA00022771"/>
    </source>
</evidence>
<dbReference type="InterPro" id="IPR013083">
    <property type="entry name" value="Znf_RING/FYVE/PHD"/>
</dbReference>
<evidence type="ECO:0000256" key="3">
    <source>
        <dbReference type="ARBA" id="ARBA00004906"/>
    </source>
</evidence>
<feature type="chain" id="PRO_5042959776" description="RING-type E3 ubiquitin transferase" evidence="17">
    <location>
        <begin position="29"/>
        <end position="407"/>
    </location>
</feature>
<evidence type="ECO:0000256" key="5">
    <source>
        <dbReference type="ARBA" id="ARBA00022679"/>
    </source>
</evidence>
<dbReference type="PROSITE" id="PS50089">
    <property type="entry name" value="ZF_RING_2"/>
    <property type="match status" value="1"/>
</dbReference>
<organism evidence="19 20">
    <name type="scientific">Platanthera zijinensis</name>
    <dbReference type="NCBI Taxonomy" id="2320716"/>
    <lineage>
        <taxon>Eukaryota</taxon>
        <taxon>Viridiplantae</taxon>
        <taxon>Streptophyta</taxon>
        <taxon>Embryophyta</taxon>
        <taxon>Tracheophyta</taxon>
        <taxon>Spermatophyta</taxon>
        <taxon>Magnoliopsida</taxon>
        <taxon>Liliopsida</taxon>
        <taxon>Asparagales</taxon>
        <taxon>Orchidaceae</taxon>
        <taxon>Orchidoideae</taxon>
        <taxon>Orchideae</taxon>
        <taxon>Orchidinae</taxon>
        <taxon>Platanthera</taxon>
    </lineage>
</organism>
<evidence type="ECO:0000256" key="1">
    <source>
        <dbReference type="ARBA" id="ARBA00000900"/>
    </source>
</evidence>
<keyword evidence="17" id="KW-0732">Signal</keyword>
<sequence length="407" mass="44518">MAENHSRGLIAVLQLFLIIILIGRRVESQQQSTESTNSTGSNNNNTGQQFPGHFNPYTVVIIVVLISAFFILGFFSIYIRQCGGVPQDSFNASAFTAATAARLRLQRGLDREVLESIPTLVYSEVKEHKIGKGALECAICLNEFEDDETIRLLTKCDHVFHQECIDAWLDTHVTCPVCRTNYTDFSSADFTPKIPAGNDGASVADAPPQAAGISDPPPADHVAISVDDVEERKEEMRELARIASRVRGNGARRSKRFRRSHSAGQIMMPKGEAGVDRYTLRLPENVRKEIIAAGKLKRAKTFAVICADDTNMRRISRGGGEGSSLRGQTIRLGKSERWPSFFGRSLSAKIPAWASRKKMDEGSMSRKLSGVKSKVDFRGGAVAVADGSKTNASNDSNESSTAPLNRV</sequence>
<evidence type="ECO:0000256" key="17">
    <source>
        <dbReference type="SAM" id="SignalP"/>
    </source>
</evidence>
<protein>
    <recommendedName>
        <fullName evidence="4">RING-type E3 ubiquitin transferase</fullName>
        <ecNumber evidence="4">2.3.2.27</ecNumber>
    </recommendedName>
</protein>
<feature type="compositionally biased region" description="Polar residues" evidence="15">
    <location>
        <begin position="388"/>
        <end position="407"/>
    </location>
</feature>
<feature type="signal peptide" evidence="17">
    <location>
        <begin position="1"/>
        <end position="28"/>
    </location>
</feature>
<evidence type="ECO:0000256" key="7">
    <source>
        <dbReference type="ARBA" id="ARBA00022723"/>
    </source>
</evidence>
<dbReference type="PANTHER" id="PTHR14155:SF263">
    <property type="entry name" value="E3 UBIQUITIN-PROTEIN LIGASE ATL6"/>
    <property type="match status" value="1"/>
</dbReference>
<evidence type="ECO:0000259" key="18">
    <source>
        <dbReference type="PROSITE" id="PS50089"/>
    </source>
</evidence>
<keyword evidence="5" id="KW-0808">Transferase</keyword>
<dbReference type="SUPFAM" id="SSF57850">
    <property type="entry name" value="RING/U-box"/>
    <property type="match status" value="1"/>
</dbReference>
<dbReference type="SMART" id="SM00744">
    <property type="entry name" value="RINGv"/>
    <property type="match status" value="1"/>
</dbReference>
<evidence type="ECO:0000256" key="2">
    <source>
        <dbReference type="ARBA" id="ARBA00004167"/>
    </source>
</evidence>
<dbReference type="InterPro" id="IPR011016">
    <property type="entry name" value="Znf_RING-CH"/>
</dbReference>
<reference evidence="19 20" key="1">
    <citation type="journal article" date="2022" name="Nat. Plants">
        <title>Genomes of leafy and leafless Platanthera orchids illuminate the evolution of mycoheterotrophy.</title>
        <authorList>
            <person name="Li M.H."/>
            <person name="Liu K.W."/>
            <person name="Li Z."/>
            <person name="Lu H.C."/>
            <person name="Ye Q.L."/>
            <person name="Zhang D."/>
            <person name="Wang J.Y."/>
            <person name="Li Y.F."/>
            <person name="Zhong Z.M."/>
            <person name="Liu X."/>
            <person name="Yu X."/>
            <person name="Liu D.K."/>
            <person name="Tu X.D."/>
            <person name="Liu B."/>
            <person name="Hao Y."/>
            <person name="Liao X.Y."/>
            <person name="Jiang Y.T."/>
            <person name="Sun W.H."/>
            <person name="Chen J."/>
            <person name="Chen Y.Q."/>
            <person name="Ai Y."/>
            <person name="Zhai J.W."/>
            <person name="Wu S.S."/>
            <person name="Zhou Z."/>
            <person name="Hsiao Y.Y."/>
            <person name="Wu W.L."/>
            <person name="Chen Y.Y."/>
            <person name="Lin Y.F."/>
            <person name="Hsu J.L."/>
            <person name="Li C.Y."/>
            <person name="Wang Z.W."/>
            <person name="Zhao X."/>
            <person name="Zhong W.Y."/>
            <person name="Ma X.K."/>
            <person name="Ma L."/>
            <person name="Huang J."/>
            <person name="Chen G.Z."/>
            <person name="Huang M.Z."/>
            <person name="Huang L."/>
            <person name="Peng D.H."/>
            <person name="Luo Y.B."/>
            <person name="Zou S.Q."/>
            <person name="Chen S.P."/>
            <person name="Lan S."/>
            <person name="Tsai W.C."/>
            <person name="Van de Peer Y."/>
            <person name="Liu Z.J."/>
        </authorList>
    </citation>
    <scope>NUCLEOTIDE SEQUENCE [LARGE SCALE GENOMIC DNA]</scope>
    <source>
        <strain evidence="19">Lor287</strain>
    </source>
</reference>
<feature type="region of interest" description="Disordered" evidence="15">
    <location>
        <begin position="384"/>
        <end position="407"/>
    </location>
</feature>
<dbReference type="PANTHER" id="PTHR14155">
    <property type="entry name" value="RING FINGER DOMAIN-CONTAINING"/>
    <property type="match status" value="1"/>
</dbReference>
<keyword evidence="20" id="KW-1185">Reference proteome</keyword>
<keyword evidence="6 16" id="KW-0812">Transmembrane</keyword>
<dbReference type="InterPro" id="IPR053238">
    <property type="entry name" value="RING-H2_zinc_finger"/>
</dbReference>
<comment type="caution">
    <text evidence="19">The sequence shown here is derived from an EMBL/GenBank/DDBJ whole genome shotgun (WGS) entry which is preliminary data.</text>
</comment>
<keyword evidence="11 16" id="KW-1133">Transmembrane helix</keyword>
<evidence type="ECO:0000313" key="19">
    <source>
        <dbReference type="EMBL" id="KAK8921583.1"/>
    </source>
</evidence>
<dbReference type="GO" id="GO:0008270">
    <property type="term" value="F:zinc ion binding"/>
    <property type="evidence" value="ECO:0007669"/>
    <property type="project" value="UniProtKB-KW"/>
</dbReference>
<dbReference type="GO" id="GO:0061630">
    <property type="term" value="F:ubiquitin protein ligase activity"/>
    <property type="evidence" value="ECO:0007669"/>
    <property type="project" value="UniProtKB-EC"/>
</dbReference>
<dbReference type="GO" id="GO:0016020">
    <property type="term" value="C:membrane"/>
    <property type="evidence" value="ECO:0007669"/>
    <property type="project" value="UniProtKB-SubCell"/>
</dbReference>
<dbReference type="Proteomes" id="UP001418222">
    <property type="component" value="Unassembled WGS sequence"/>
</dbReference>
<evidence type="ECO:0000256" key="6">
    <source>
        <dbReference type="ARBA" id="ARBA00022692"/>
    </source>
</evidence>
<comment type="catalytic activity">
    <reaction evidence="1">
        <text>S-ubiquitinyl-[E2 ubiquitin-conjugating enzyme]-L-cysteine + [acceptor protein]-L-lysine = [E2 ubiquitin-conjugating enzyme]-L-cysteine + N(6)-ubiquitinyl-[acceptor protein]-L-lysine.</text>
        <dbReference type="EC" id="2.3.2.27"/>
    </reaction>
</comment>
<feature type="transmembrane region" description="Helical" evidence="16">
    <location>
        <begin position="57"/>
        <end position="79"/>
    </location>
</feature>
<dbReference type="Pfam" id="PF13639">
    <property type="entry name" value="zf-RING_2"/>
    <property type="match status" value="1"/>
</dbReference>
<dbReference type="Gene3D" id="3.30.40.10">
    <property type="entry name" value="Zinc/RING finger domain, C3HC4 (zinc finger)"/>
    <property type="match status" value="1"/>
</dbReference>